<keyword evidence="1" id="KW-0677">Repeat</keyword>
<gene>
    <name evidence="7" type="ORF">FOL47_010362</name>
</gene>
<evidence type="ECO:0000256" key="5">
    <source>
        <dbReference type="SAM" id="Phobius"/>
    </source>
</evidence>
<evidence type="ECO:0000313" key="8">
    <source>
        <dbReference type="Proteomes" id="UP000591131"/>
    </source>
</evidence>
<dbReference type="OrthoDB" id="10267969at2759"/>
<accession>A0A7J6N1I6</accession>
<name>A0A7J6N1I6_PERCH</name>
<protein>
    <recommendedName>
        <fullName evidence="6">RRM domain-containing protein</fullName>
    </recommendedName>
</protein>
<dbReference type="InterPro" id="IPR000504">
    <property type="entry name" value="RRM_dom"/>
</dbReference>
<evidence type="ECO:0000256" key="3">
    <source>
        <dbReference type="PROSITE-ProRule" id="PRU00176"/>
    </source>
</evidence>
<dbReference type="PANTHER" id="PTHR23236:SF119">
    <property type="entry name" value="NUCLEAR RNA-BINDING PROTEIN SART-3"/>
    <property type="match status" value="1"/>
</dbReference>
<dbReference type="PANTHER" id="PTHR23236">
    <property type="entry name" value="EUKARYOTIC TRANSLATION INITIATION FACTOR 4B/4H"/>
    <property type="match status" value="1"/>
</dbReference>
<feature type="compositionally biased region" description="Low complexity" evidence="4">
    <location>
        <begin position="274"/>
        <end position="287"/>
    </location>
</feature>
<proteinExistence type="predicted"/>
<evidence type="ECO:0000256" key="2">
    <source>
        <dbReference type="ARBA" id="ARBA00022884"/>
    </source>
</evidence>
<feature type="compositionally biased region" description="Basic and acidic residues" evidence="4">
    <location>
        <begin position="322"/>
        <end position="332"/>
    </location>
</feature>
<dbReference type="Gene3D" id="3.30.70.330">
    <property type="match status" value="1"/>
</dbReference>
<feature type="compositionally biased region" description="Basic and acidic residues" evidence="4">
    <location>
        <begin position="230"/>
        <end position="248"/>
    </location>
</feature>
<keyword evidence="5" id="KW-0472">Membrane</keyword>
<dbReference type="PROSITE" id="PS50102">
    <property type="entry name" value="RRM"/>
    <property type="match status" value="1"/>
</dbReference>
<dbReference type="Pfam" id="PF00076">
    <property type="entry name" value="RRM_1"/>
    <property type="match status" value="1"/>
</dbReference>
<comment type="caution">
    <text evidence="7">The sequence shown here is derived from an EMBL/GenBank/DDBJ whole genome shotgun (WGS) entry which is preliminary data.</text>
</comment>
<feature type="transmembrane region" description="Helical" evidence="5">
    <location>
        <begin position="879"/>
        <end position="897"/>
    </location>
</feature>
<dbReference type="Proteomes" id="UP000591131">
    <property type="component" value="Unassembled WGS sequence"/>
</dbReference>
<feature type="compositionally biased region" description="Basic and acidic residues" evidence="4">
    <location>
        <begin position="153"/>
        <end position="219"/>
    </location>
</feature>
<keyword evidence="8" id="KW-1185">Reference proteome</keyword>
<evidence type="ECO:0000256" key="1">
    <source>
        <dbReference type="ARBA" id="ARBA00022737"/>
    </source>
</evidence>
<dbReference type="SUPFAM" id="SSF54928">
    <property type="entry name" value="RNA-binding domain, RBD"/>
    <property type="match status" value="1"/>
</dbReference>
<dbReference type="AlphaFoldDB" id="A0A7J6N1I6"/>
<dbReference type="InterPro" id="IPR012677">
    <property type="entry name" value="Nucleotide-bd_a/b_plait_sf"/>
</dbReference>
<keyword evidence="2 3" id="KW-0694">RNA-binding</keyword>
<organism evidence="7 8">
    <name type="scientific">Perkinsus chesapeaki</name>
    <name type="common">Clam parasite</name>
    <name type="synonym">Perkinsus andrewsi</name>
    <dbReference type="NCBI Taxonomy" id="330153"/>
    <lineage>
        <taxon>Eukaryota</taxon>
        <taxon>Sar</taxon>
        <taxon>Alveolata</taxon>
        <taxon>Perkinsozoa</taxon>
        <taxon>Perkinsea</taxon>
        <taxon>Perkinsida</taxon>
        <taxon>Perkinsidae</taxon>
        <taxon>Perkinsus</taxon>
    </lineage>
</organism>
<evidence type="ECO:0000313" key="7">
    <source>
        <dbReference type="EMBL" id="KAF4677769.1"/>
    </source>
</evidence>
<feature type="compositionally biased region" description="Polar residues" evidence="4">
    <location>
        <begin position="1"/>
        <end position="13"/>
    </location>
</feature>
<dbReference type="EMBL" id="JAAPAO010000008">
    <property type="protein sequence ID" value="KAF4677769.1"/>
    <property type="molecule type" value="Genomic_DNA"/>
</dbReference>
<dbReference type="GO" id="GO:0003723">
    <property type="term" value="F:RNA binding"/>
    <property type="evidence" value="ECO:0007669"/>
    <property type="project" value="UniProtKB-UniRule"/>
</dbReference>
<reference evidence="7 8" key="1">
    <citation type="submission" date="2020-04" db="EMBL/GenBank/DDBJ databases">
        <title>Perkinsus chesapeaki whole genome sequence.</title>
        <authorList>
            <person name="Bogema D.R."/>
        </authorList>
    </citation>
    <scope>NUCLEOTIDE SEQUENCE [LARGE SCALE GENOMIC DNA]</scope>
    <source>
        <strain evidence="7">ATCC PRA-425</strain>
    </source>
</reference>
<evidence type="ECO:0000256" key="4">
    <source>
        <dbReference type="SAM" id="MobiDB-lite"/>
    </source>
</evidence>
<evidence type="ECO:0000259" key="6">
    <source>
        <dbReference type="PROSITE" id="PS50102"/>
    </source>
</evidence>
<feature type="region of interest" description="Disordered" evidence="4">
    <location>
        <begin position="135"/>
        <end position="338"/>
    </location>
</feature>
<keyword evidence="5" id="KW-1133">Transmembrane helix</keyword>
<feature type="domain" description="RRM" evidence="6">
    <location>
        <begin position="65"/>
        <end position="143"/>
    </location>
</feature>
<keyword evidence="5" id="KW-0812">Transmembrane</keyword>
<dbReference type="InterPro" id="IPR035979">
    <property type="entry name" value="RBD_domain_sf"/>
</dbReference>
<sequence>MASPVMKSTTNWADESADLSPDWSPSAAPAIPGDDHFTLEASAVESHQAPQEEHLPTGMGAPQTFCVYVGGLPYSATEDELGFFFLDNNVTPIGVRIINDRETGKSKGFGYLDFETEADYEAALSMSGATFGGRTIRVSAEEHRREPRRRSREPRGPRREDREYRRGGGRDSYRESDRSFREGLERSSTAEEPEHHERKKLELKPRSRPMAELHEDAAGRQRASIFGNAKPRDEAEYQRRRAEREERFGNTSSNNGEAKQAETKQQRSVGSTRAAPSEASSASPRKGGLSKGKGGKGRQPSGDSKSNWRGKGGRTASPKAPEVAHKEPRVRTVDTGPKKVKGALANAFAGLSDSESESDSEDESGMAVQTVEECMNYSQDHFIGPGTFPRPPSGGSSWSSKQNGFWDTLVGNAPTVGVSSGRLQILGGSISANNAIVTRIDIQIDPSRQRGGGGDLRVGTFTVKPAEGIFESETCHLSSPRPSRLVGFNPSGSVVQTCTVSPPLYLPPGHHVGIWLTDKQGVLAIPYQKTLGIMDDEDAQQGHWSSVSSQDVVPGRAINVKRHFKRKGCWRAYLQSVQNVQREGNGATRRSSQEKKRSYDEYMNNGKRRETIVKNHVESTATAAPILEELQCQDDVERERRSVEVKWGPRMAPEVRCMMSGKSRWPSGRHILALPPLLAFPWLAWRLLSGPPEAVSIIDRAVSLQLGPDRRPPWTAYLSRLFWSGTVPTGMGGAIARINIPLVVKEEGRWALWMANGTLVRQGGSDLSWNIQSLFLWDRTYYNRSPSRGDASTADLIAGRTGKSSNAVKAGLQSGTVMLVGDAVAQTLMGTEAYSPERSARFALVGCTLHGPYFFLTFRQLDRYFGPAVNIRTILAKTAAAQVGVFPIYLVALFAYLGALDGVSSIRDNVAQKAPEAFMAGCGFWPVANIFGFKFLSRGIQMELVFCISPNTLGLSSEAVLPCPKFLAYIIAAALVQWV</sequence>
<dbReference type="SMART" id="SM00360">
    <property type="entry name" value="RRM"/>
    <property type="match status" value="1"/>
</dbReference>
<feature type="region of interest" description="Disordered" evidence="4">
    <location>
        <begin position="1"/>
        <end position="34"/>
    </location>
</feature>